<sequence length="40" mass="4953">MSFDKASKITKRAHRERRQPHERRKLGLLEKKKDYKKRAM</sequence>
<accession>A0A177B7U6</accession>
<comment type="caution">
    <text evidence="7">The sequence shown here is derived from an EMBL/GenBank/DDBJ whole genome shotgun (WGS) entry which is preliminary data.</text>
</comment>
<feature type="region of interest" description="Disordered" evidence="6">
    <location>
        <begin position="1"/>
        <end position="40"/>
    </location>
</feature>
<keyword evidence="4" id="KW-0698">rRNA processing</keyword>
<comment type="subcellular location">
    <subcellularLocation>
        <location evidence="1">Nucleus</location>
        <location evidence="1">Nucleolus</location>
    </subcellularLocation>
</comment>
<evidence type="ECO:0000256" key="3">
    <source>
        <dbReference type="ARBA" id="ARBA00020121"/>
    </source>
</evidence>
<gene>
    <name evidence="7" type="ORF">A3Q56_02479</name>
</gene>
<evidence type="ECO:0000256" key="2">
    <source>
        <dbReference type="ARBA" id="ARBA00008105"/>
    </source>
</evidence>
<protein>
    <recommendedName>
        <fullName evidence="3">Probable U3 small nucleolar RNA-associated protein 11</fullName>
    </recommendedName>
</protein>
<dbReference type="Proteomes" id="UP000078046">
    <property type="component" value="Unassembled WGS sequence"/>
</dbReference>
<dbReference type="InterPro" id="IPR007144">
    <property type="entry name" value="SSU_processome_Utp11"/>
</dbReference>
<evidence type="ECO:0000256" key="1">
    <source>
        <dbReference type="ARBA" id="ARBA00004604"/>
    </source>
</evidence>
<dbReference type="Pfam" id="PF03998">
    <property type="entry name" value="Utp11"/>
    <property type="match status" value="1"/>
</dbReference>
<organism evidence="7 8">
    <name type="scientific">Intoshia linei</name>
    <dbReference type="NCBI Taxonomy" id="1819745"/>
    <lineage>
        <taxon>Eukaryota</taxon>
        <taxon>Metazoa</taxon>
        <taxon>Spiralia</taxon>
        <taxon>Lophotrochozoa</taxon>
        <taxon>Mesozoa</taxon>
        <taxon>Orthonectida</taxon>
        <taxon>Rhopaluridae</taxon>
        <taxon>Intoshia</taxon>
    </lineage>
</organism>
<evidence type="ECO:0000313" key="8">
    <source>
        <dbReference type="Proteomes" id="UP000078046"/>
    </source>
</evidence>
<keyword evidence="5" id="KW-0539">Nucleus</keyword>
<dbReference type="PANTHER" id="PTHR12838:SF0">
    <property type="entry name" value="U3 SMALL NUCLEOLAR RNA-ASSOCIATED PROTEIN 11-RELATED"/>
    <property type="match status" value="1"/>
</dbReference>
<keyword evidence="8" id="KW-1185">Reference proteome</keyword>
<evidence type="ECO:0000256" key="6">
    <source>
        <dbReference type="SAM" id="MobiDB-lite"/>
    </source>
</evidence>
<proteinExistence type="inferred from homology"/>
<comment type="similarity">
    <text evidence="2">Belongs to the UTP11 family.</text>
</comment>
<evidence type="ECO:0000256" key="4">
    <source>
        <dbReference type="ARBA" id="ARBA00022552"/>
    </source>
</evidence>
<evidence type="ECO:0000313" key="7">
    <source>
        <dbReference type="EMBL" id="OAF69762.1"/>
    </source>
</evidence>
<dbReference type="GO" id="GO:0032040">
    <property type="term" value="C:small-subunit processome"/>
    <property type="evidence" value="ECO:0007669"/>
    <property type="project" value="InterPro"/>
</dbReference>
<dbReference type="GO" id="GO:0006364">
    <property type="term" value="P:rRNA processing"/>
    <property type="evidence" value="ECO:0007669"/>
    <property type="project" value="UniProtKB-KW"/>
</dbReference>
<evidence type="ECO:0000256" key="5">
    <source>
        <dbReference type="ARBA" id="ARBA00023242"/>
    </source>
</evidence>
<reference evidence="7 8" key="1">
    <citation type="submission" date="2016-04" db="EMBL/GenBank/DDBJ databases">
        <title>The genome of Intoshia linei affirms orthonectids as highly simplified spiralians.</title>
        <authorList>
            <person name="Mikhailov K.V."/>
            <person name="Slusarev G.S."/>
            <person name="Nikitin M.A."/>
            <person name="Logacheva M.D."/>
            <person name="Penin A."/>
            <person name="Aleoshin V."/>
            <person name="Panchin Y.V."/>
        </authorList>
    </citation>
    <scope>NUCLEOTIDE SEQUENCE [LARGE SCALE GENOMIC DNA]</scope>
    <source>
        <strain evidence="7">Intl2013</strain>
        <tissue evidence="7">Whole animal</tissue>
    </source>
</reference>
<name>A0A177B7U6_9BILA</name>
<feature type="compositionally biased region" description="Basic residues" evidence="6">
    <location>
        <begin position="8"/>
        <end position="24"/>
    </location>
</feature>
<dbReference type="EMBL" id="LWCA01000234">
    <property type="protein sequence ID" value="OAF69762.1"/>
    <property type="molecule type" value="Genomic_DNA"/>
</dbReference>
<dbReference type="AlphaFoldDB" id="A0A177B7U6"/>
<dbReference type="PANTHER" id="PTHR12838">
    <property type="entry name" value="U3 SMALL NUCLEOLAR RNA-ASSOCIATED PROTEIN 11"/>
    <property type="match status" value="1"/>
</dbReference>